<evidence type="ECO:0000256" key="1">
    <source>
        <dbReference type="ARBA" id="ARBA00004651"/>
    </source>
</evidence>
<dbReference type="PANTHER" id="PTHR11403:SF2">
    <property type="entry name" value="CYTOCHROME BO(3) UBIQUINOL OXIDASE SUBUNIT 3"/>
    <property type="match status" value="1"/>
</dbReference>
<keyword evidence="6 8" id="KW-0472">Membrane</keyword>
<keyword evidence="3" id="KW-1003">Cell membrane</keyword>
<keyword evidence="11" id="KW-1185">Reference proteome</keyword>
<dbReference type="Proteomes" id="UP000245081">
    <property type="component" value="Unassembled WGS sequence"/>
</dbReference>
<dbReference type="GO" id="GO:0016491">
    <property type="term" value="F:oxidoreductase activity"/>
    <property type="evidence" value="ECO:0007669"/>
    <property type="project" value="UniProtKB-KW"/>
</dbReference>
<dbReference type="EMBL" id="BDOQ01000002">
    <property type="protein sequence ID" value="GBG12832.1"/>
    <property type="molecule type" value="Genomic_DNA"/>
</dbReference>
<feature type="transmembrane region" description="Helical" evidence="8">
    <location>
        <begin position="140"/>
        <end position="166"/>
    </location>
</feature>
<evidence type="ECO:0000313" key="11">
    <source>
        <dbReference type="Proteomes" id="UP000245081"/>
    </source>
</evidence>
<dbReference type="RefSeq" id="WP_109014061.1">
    <property type="nucleotide sequence ID" value="NZ_BDOQ01000002.1"/>
</dbReference>
<dbReference type="CDD" id="cd00386">
    <property type="entry name" value="Heme_Cu_Oxidase_III_like"/>
    <property type="match status" value="1"/>
</dbReference>
<dbReference type="InterPro" id="IPR024791">
    <property type="entry name" value="Cyt_c/ubiquinol_Oxase_su3"/>
</dbReference>
<feature type="transmembrane region" description="Helical" evidence="8">
    <location>
        <begin position="36"/>
        <end position="55"/>
    </location>
</feature>
<feature type="domain" description="Heme-copper oxidase subunit III family profile" evidence="9">
    <location>
        <begin position="32"/>
        <end position="204"/>
    </location>
</feature>
<dbReference type="PANTHER" id="PTHR11403">
    <property type="entry name" value="CYTOCHROME C OXIDASE SUBUNIT III"/>
    <property type="match status" value="1"/>
</dbReference>
<dbReference type="Pfam" id="PF00510">
    <property type="entry name" value="COX3"/>
    <property type="match status" value="1"/>
</dbReference>
<dbReference type="InterPro" id="IPR000298">
    <property type="entry name" value="Cyt_c_oxidase-like_su3"/>
</dbReference>
<dbReference type="InterPro" id="IPR013833">
    <property type="entry name" value="Cyt_c_oxidase_su3_a-hlx"/>
</dbReference>
<dbReference type="OrthoDB" id="9810850at2"/>
<organism evidence="10 11">
    <name type="scientific">Novimethylophilus kurashikiensis</name>
    <dbReference type="NCBI Taxonomy" id="1825523"/>
    <lineage>
        <taxon>Bacteria</taxon>
        <taxon>Pseudomonadati</taxon>
        <taxon>Pseudomonadota</taxon>
        <taxon>Betaproteobacteria</taxon>
        <taxon>Nitrosomonadales</taxon>
        <taxon>Methylophilaceae</taxon>
        <taxon>Novimethylophilus</taxon>
    </lineage>
</organism>
<evidence type="ECO:0000259" key="9">
    <source>
        <dbReference type="PROSITE" id="PS50253"/>
    </source>
</evidence>
<evidence type="ECO:0000313" key="10">
    <source>
        <dbReference type="EMBL" id="GBG12832.1"/>
    </source>
</evidence>
<dbReference type="GO" id="GO:0004129">
    <property type="term" value="F:cytochrome-c oxidase activity"/>
    <property type="evidence" value="ECO:0007669"/>
    <property type="project" value="InterPro"/>
</dbReference>
<dbReference type="GO" id="GO:0005886">
    <property type="term" value="C:plasma membrane"/>
    <property type="evidence" value="ECO:0007669"/>
    <property type="project" value="UniProtKB-SubCell"/>
</dbReference>
<protein>
    <submittedName>
        <fullName evidence="10">Cytochrome c oxidase subunit III</fullName>
        <ecNumber evidence="10">1.9.3.1</ecNumber>
    </submittedName>
</protein>
<reference evidence="10 11" key="1">
    <citation type="journal article" date="2018" name="Environ. Microbiol.">
        <title>Isolation and genomic characterization of Novimethylophilus kurashikiensis gen. nov. sp. nov., a new lanthanide-dependent methylotrophic species of Methylophilaceae.</title>
        <authorList>
            <person name="Lv H."/>
            <person name="Sahin N."/>
            <person name="Tani A."/>
        </authorList>
    </citation>
    <scope>NUCLEOTIDE SEQUENCE [LARGE SCALE GENOMIC DNA]</scope>
    <source>
        <strain evidence="10 11">La2-4</strain>
    </source>
</reference>
<evidence type="ECO:0000256" key="6">
    <source>
        <dbReference type="ARBA" id="ARBA00023136"/>
    </source>
</evidence>
<keyword evidence="10" id="KW-0560">Oxidoreductase</keyword>
<feature type="transmembrane region" description="Helical" evidence="8">
    <location>
        <begin position="178"/>
        <end position="201"/>
    </location>
</feature>
<comment type="similarity">
    <text evidence="2 7">Belongs to the cytochrome c oxidase subunit 3 family.</text>
</comment>
<keyword evidence="4 7" id="KW-0812">Transmembrane</keyword>
<dbReference type="EC" id="1.9.3.1" evidence="10"/>
<dbReference type="SUPFAM" id="SSF81452">
    <property type="entry name" value="Cytochrome c oxidase subunit III-like"/>
    <property type="match status" value="1"/>
</dbReference>
<dbReference type="PROSITE" id="PS50253">
    <property type="entry name" value="COX3"/>
    <property type="match status" value="1"/>
</dbReference>
<dbReference type="AlphaFoldDB" id="A0A2R5F2M6"/>
<evidence type="ECO:0000256" key="2">
    <source>
        <dbReference type="ARBA" id="ARBA00010581"/>
    </source>
</evidence>
<keyword evidence="5 8" id="KW-1133">Transmembrane helix</keyword>
<proteinExistence type="inferred from homology"/>
<evidence type="ECO:0000256" key="5">
    <source>
        <dbReference type="ARBA" id="ARBA00022989"/>
    </source>
</evidence>
<evidence type="ECO:0000256" key="3">
    <source>
        <dbReference type="ARBA" id="ARBA00022475"/>
    </source>
</evidence>
<gene>
    <name evidence="10" type="primary">coxC</name>
    <name evidence="10" type="ORF">NMK_0367</name>
</gene>
<sequence>MAKTARMNDDTEMEIAQPLPIGSVGKAASGWWGMQCLIATEAALFAYLLFSYFYLGSQVHGPWVPELPKLKIAVPNTILLLASSFVLHWGETGIRRGKNGRLVASLVVTLLMGIVFMALQGVEWHNKPFRLGDHAYASSYFVTTGFHMMHVAVGLIVLAVLLLAAFGRRFSAERHVPVSIGALYWHFVDIVWLCVFTTFYITPYFSS</sequence>
<comment type="caution">
    <text evidence="10">The sequence shown here is derived from an EMBL/GenBank/DDBJ whole genome shotgun (WGS) entry which is preliminary data.</text>
</comment>
<name>A0A2R5F2M6_9PROT</name>
<feature type="transmembrane region" description="Helical" evidence="8">
    <location>
        <begin position="70"/>
        <end position="90"/>
    </location>
</feature>
<evidence type="ECO:0000256" key="7">
    <source>
        <dbReference type="RuleBase" id="RU003376"/>
    </source>
</evidence>
<dbReference type="Gene3D" id="1.20.120.80">
    <property type="entry name" value="Cytochrome c oxidase, subunit III, four-helix bundle"/>
    <property type="match status" value="1"/>
</dbReference>
<evidence type="ECO:0000256" key="4">
    <source>
        <dbReference type="ARBA" id="ARBA00022692"/>
    </source>
</evidence>
<dbReference type="InterPro" id="IPR035973">
    <property type="entry name" value="Cyt_c_oxidase_su3-like_sf"/>
</dbReference>
<dbReference type="GO" id="GO:0019646">
    <property type="term" value="P:aerobic electron transport chain"/>
    <property type="evidence" value="ECO:0007669"/>
    <property type="project" value="InterPro"/>
</dbReference>
<evidence type="ECO:0000256" key="8">
    <source>
        <dbReference type="SAM" id="Phobius"/>
    </source>
</evidence>
<comment type="subcellular location">
    <subcellularLocation>
        <location evidence="1 7">Cell membrane</location>
        <topology evidence="1 7">Multi-pass membrane protein</topology>
    </subcellularLocation>
</comment>
<accession>A0A2R5F2M6</accession>
<feature type="transmembrane region" description="Helical" evidence="8">
    <location>
        <begin position="102"/>
        <end position="120"/>
    </location>
</feature>